<keyword evidence="1" id="KW-1133">Transmembrane helix</keyword>
<dbReference type="OrthoDB" id="9800627at2"/>
<evidence type="ECO:0000313" key="2">
    <source>
        <dbReference type="EMBL" id="AFZ56475.1"/>
    </source>
</evidence>
<dbReference type="PATRIC" id="fig|272123.3.peg.987"/>
<proteinExistence type="predicted"/>
<keyword evidence="1" id="KW-0812">Transmembrane</keyword>
<gene>
    <name evidence="2" type="ordered locus">Anacy_0899</name>
</gene>
<dbReference type="STRING" id="272123.Anacy_0899"/>
<sequence>MNPVKLSPVNTRKDQSLVCPNLVSHWKIISVPESEQGVSGFSPILLQGIKTRQRFPFSLTEGYALKLLNGKLTVKQVQEKCQQQFGKEIDSDFVIKLLEKLLALGVLGIHKTENKKAYVLREYSPKPNRWPLLKSAVQWIWNPNGYWLLRMEHPHSLAYLQISPDQKDLLLQLGKLPPKTIAAKYKVNIEDIQCLLKKLAGRGMLKDAKPAQSKRTWKLTKILFYKNNWFNLQGDKIHFIFTQKFSLLVCIFLAFVVAISVKNRVDEKLVPVAYRNSEENLSKKINFNSDQNLSQFIPAKKAQKAGVIIDGTIKIDFAKQILEKVKRGTLRQEVAIFLIAISATESSGGNWQEHRPNSKFYGAFQISRDRFDPNISDEKILGNPDMQIEVAQKFYDEKVVILADKTNLLNRKTLPDKQPLFEHLLGKSELYQIAYAWITLDGIDGHGVYSQNFASAAEQSAEIIRNHQYIRAYLYK</sequence>
<feature type="transmembrane region" description="Helical" evidence="1">
    <location>
        <begin position="245"/>
        <end position="261"/>
    </location>
</feature>
<keyword evidence="3" id="KW-1185">Reference proteome</keyword>
<protein>
    <submittedName>
        <fullName evidence="2">Uncharacterized protein</fullName>
    </submittedName>
</protein>
<dbReference type="eggNOG" id="ENOG50348GI">
    <property type="taxonomic scope" value="Bacteria"/>
</dbReference>
<dbReference type="KEGG" id="acy:Anacy_0899"/>
<dbReference type="HOGENOM" id="CLU_573235_0_0_3"/>
<evidence type="ECO:0000313" key="3">
    <source>
        <dbReference type="Proteomes" id="UP000010474"/>
    </source>
</evidence>
<name>K9ZDL8_ANACC</name>
<dbReference type="Proteomes" id="UP000010474">
    <property type="component" value="Chromosome"/>
</dbReference>
<reference evidence="3" key="1">
    <citation type="journal article" date="2013" name="Proc. Natl. Acad. Sci. U.S.A.">
        <title>Improving the coverage of the cyanobacterial phylum using diversity-driven genome sequencing.</title>
        <authorList>
            <person name="Shih P.M."/>
            <person name="Wu D."/>
            <person name="Latifi A."/>
            <person name="Axen S.D."/>
            <person name="Fewer D.P."/>
            <person name="Talla E."/>
            <person name="Calteau A."/>
            <person name="Cai F."/>
            <person name="Tandeau de Marsac N."/>
            <person name="Rippka R."/>
            <person name="Herdman M."/>
            <person name="Sivonen K."/>
            <person name="Coursin T."/>
            <person name="Laurent T."/>
            <person name="Goodwin L."/>
            <person name="Nolan M."/>
            <person name="Davenport K.W."/>
            <person name="Han C.S."/>
            <person name="Rubin E.M."/>
            <person name="Eisen J.A."/>
            <person name="Woyke T."/>
            <person name="Gugger M."/>
            <person name="Kerfeld C.A."/>
        </authorList>
    </citation>
    <scope>NUCLEOTIDE SEQUENCE [LARGE SCALE GENOMIC DNA]</scope>
    <source>
        <strain evidence="3">ATCC 27899 / PCC 7122</strain>
    </source>
</reference>
<keyword evidence="1" id="KW-0472">Membrane</keyword>
<dbReference type="AlphaFoldDB" id="K9ZDL8"/>
<organism evidence="2 3">
    <name type="scientific">Anabaena cylindrica (strain ATCC 27899 / PCC 7122)</name>
    <dbReference type="NCBI Taxonomy" id="272123"/>
    <lineage>
        <taxon>Bacteria</taxon>
        <taxon>Bacillati</taxon>
        <taxon>Cyanobacteriota</taxon>
        <taxon>Cyanophyceae</taxon>
        <taxon>Nostocales</taxon>
        <taxon>Nostocaceae</taxon>
        <taxon>Anabaena</taxon>
    </lineage>
</organism>
<dbReference type="EMBL" id="CP003659">
    <property type="protein sequence ID" value="AFZ56475.1"/>
    <property type="molecule type" value="Genomic_DNA"/>
</dbReference>
<accession>K9ZDL8</accession>
<evidence type="ECO:0000256" key="1">
    <source>
        <dbReference type="SAM" id="Phobius"/>
    </source>
</evidence>